<name>Q0ABL3_ALKEH</name>
<accession>Q0ABL3</accession>
<dbReference type="InterPro" id="IPR029063">
    <property type="entry name" value="SAM-dependent_MTases_sf"/>
</dbReference>
<organism evidence="1 2">
    <name type="scientific">Alkalilimnicola ehrlichii (strain ATCC BAA-1101 / DSM 17681 / MLHE-1)</name>
    <dbReference type="NCBI Taxonomy" id="187272"/>
    <lineage>
        <taxon>Bacteria</taxon>
        <taxon>Pseudomonadati</taxon>
        <taxon>Pseudomonadota</taxon>
        <taxon>Gammaproteobacteria</taxon>
        <taxon>Chromatiales</taxon>
        <taxon>Ectothiorhodospiraceae</taxon>
        <taxon>Alkalilimnicola</taxon>
    </lineage>
</organism>
<keyword evidence="1" id="KW-0808">Transferase</keyword>
<sequence length="230" mass="25909">MRNRISPWTFADMAPSPVCTPRCLLCHAPGPAHFASLREGEYWRCPACGLTFLHPDGHPDAAAERAQYETHENDPLDPGYRRFLGRLAEPLVARLPAGAEGLDYGCGPGPALAMMLREAGFPTAVYDPFYVPDTAPLERQWDFITCTEVVEHFHHPAVEFDRLHGLLRPGGWLGVMTELLTDDARFAGWRYRRDPTHVAFYSEAVLTWIARRYGYALQRPGRNVALFCKP</sequence>
<dbReference type="KEGG" id="aeh:Mlg_0420"/>
<proteinExistence type="predicted"/>
<dbReference type="eggNOG" id="COG2227">
    <property type="taxonomic scope" value="Bacteria"/>
</dbReference>
<keyword evidence="2" id="KW-1185">Reference proteome</keyword>
<dbReference type="GO" id="GO:0032259">
    <property type="term" value="P:methylation"/>
    <property type="evidence" value="ECO:0007669"/>
    <property type="project" value="UniProtKB-KW"/>
</dbReference>
<protein>
    <submittedName>
        <fullName evidence="1">Methyltransferase type 12</fullName>
    </submittedName>
</protein>
<dbReference type="SUPFAM" id="SSF53335">
    <property type="entry name" value="S-adenosyl-L-methionine-dependent methyltransferases"/>
    <property type="match status" value="1"/>
</dbReference>
<dbReference type="Gene3D" id="3.40.50.150">
    <property type="entry name" value="Vaccinia Virus protein VP39"/>
    <property type="match status" value="1"/>
</dbReference>
<dbReference type="EMBL" id="CP000453">
    <property type="protein sequence ID" value="ABI55774.1"/>
    <property type="molecule type" value="Genomic_DNA"/>
</dbReference>
<keyword evidence="1" id="KW-0489">Methyltransferase</keyword>
<dbReference type="Pfam" id="PF13489">
    <property type="entry name" value="Methyltransf_23"/>
    <property type="match status" value="1"/>
</dbReference>
<reference evidence="2" key="1">
    <citation type="submission" date="2006-08" db="EMBL/GenBank/DDBJ databases">
        <title>Complete sequence of Alkalilimnicola ehrilichei MLHE-1.</title>
        <authorList>
            <person name="Copeland A."/>
            <person name="Lucas S."/>
            <person name="Lapidus A."/>
            <person name="Barry K."/>
            <person name="Detter J.C."/>
            <person name="Glavina del Rio T."/>
            <person name="Hammon N."/>
            <person name="Israni S."/>
            <person name="Dalin E."/>
            <person name="Tice H."/>
            <person name="Pitluck S."/>
            <person name="Sims D."/>
            <person name="Brettin T."/>
            <person name="Bruce D."/>
            <person name="Han C."/>
            <person name="Tapia R."/>
            <person name="Gilna P."/>
            <person name="Schmutz J."/>
            <person name="Larimer F."/>
            <person name="Land M."/>
            <person name="Hauser L."/>
            <person name="Kyrpides N."/>
            <person name="Mikhailova N."/>
            <person name="Oremland R.S."/>
            <person name="Hoeft S.E."/>
            <person name="Switzer-Blum J."/>
            <person name="Kulp T."/>
            <person name="King G."/>
            <person name="Tabita R."/>
            <person name="Witte B."/>
            <person name="Santini J.M."/>
            <person name="Basu P."/>
            <person name="Hollibaugh J.T."/>
            <person name="Xie G."/>
            <person name="Stolz J.F."/>
            <person name="Richardson P."/>
        </authorList>
    </citation>
    <scope>NUCLEOTIDE SEQUENCE [LARGE SCALE GENOMIC DNA]</scope>
    <source>
        <strain evidence="2">ATCC BAA-1101 / DSM 17681 / MLHE-1</strain>
    </source>
</reference>
<evidence type="ECO:0000313" key="1">
    <source>
        <dbReference type="EMBL" id="ABI55774.1"/>
    </source>
</evidence>
<dbReference type="HOGENOM" id="CLU_063353_0_0_6"/>
<dbReference type="AlphaFoldDB" id="Q0ABL3"/>
<evidence type="ECO:0000313" key="2">
    <source>
        <dbReference type="Proteomes" id="UP000001962"/>
    </source>
</evidence>
<gene>
    <name evidence="1" type="ordered locus">Mlg_0420</name>
</gene>
<dbReference type="Proteomes" id="UP000001962">
    <property type="component" value="Chromosome"/>
</dbReference>
<dbReference type="GO" id="GO:0008168">
    <property type="term" value="F:methyltransferase activity"/>
    <property type="evidence" value="ECO:0007669"/>
    <property type="project" value="UniProtKB-KW"/>
</dbReference>